<dbReference type="Proteomes" id="UP000886191">
    <property type="component" value="Unassembled WGS sequence"/>
</dbReference>
<keyword evidence="1" id="KW-0472">Membrane</keyword>
<keyword evidence="1" id="KW-0812">Transmembrane</keyword>
<dbReference type="Pfam" id="PF13795">
    <property type="entry name" value="HupE_UreJ_2"/>
    <property type="match status" value="1"/>
</dbReference>
<comment type="caution">
    <text evidence="2">The sequence shown here is derived from an EMBL/GenBank/DDBJ whole genome shotgun (WGS) entry which is preliminary data.</text>
</comment>
<gene>
    <name evidence="2" type="ORF">ENH87_21815</name>
</gene>
<feature type="transmembrane region" description="Helical" evidence="1">
    <location>
        <begin position="43"/>
        <end position="62"/>
    </location>
</feature>
<proteinExistence type="predicted"/>
<evidence type="ECO:0000256" key="1">
    <source>
        <dbReference type="SAM" id="Phobius"/>
    </source>
</evidence>
<feature type="transmembrane region" description="Helical" evidence="1">
    <location>
        <begin position="172"/>
        <end position="189"/>
    </location>
</feature>
<dbReference type="InterPro" id="IPR032809">
    <property type="entry name" value="Put_HupE_UreJ"/>
</dbReference>
<evidence type="ECO:0000313" key="2">
    <source>
        <dbReference type="EMBL" id="HEA23530.1"/>
    </source>
</evidence>
<protein>
    <submittedName>
        <fullName evidence="2">HupE/UreJ family protein</fullName>
    </submittedName>
</protein>
<name>A0A831QTZ7_9FLAO</name>
<accession>A0A831QTZ7</accession>
<feature type="transmembrane region" description="Helical" evidence="1">
    <location>
        <begin position="136"/>
        <end position="160"/>
    </location>
</feature>
<feature type="transmembrane region" description="Helical" evidence="1">
    <location>
        <begin position="20"/>
        <end position="36"/>
    </location>
</feature>
<dbReference type="EMBL" id="DRGL01000081">
    <property type="protein sequence ID" value="HEA23530.1"/>
    <property type="molecule type" value="Genomic_DNA"/>
</dbReference>
<feature type="transmembrane region" description="Helical" evidence="1">
    <location>
        <begin position="74"/>
        <end position="93"/>
    </location>
</feature>
<dbReference type="AlphaFoldDB" id="A0A831QTZ7"/>
<reference evidence="2" key="1">
    <citation type="journal article" date="2020" name="mSystems">
        <title>Genome- and Community-Level Interaction Insights into Carbon Utilization and Element Cycling Functions of Hydrothermarchaeota in Hydrothermal Sediment.</title>
        <authorList>
            <person name="Zhou Z."/>
            <person name="Liu Y."/>
            <person name="Xu W."/>
            <person name="Pan J."/>
            <person name="Luo Z.H."/>
            <person name="Li M."/>
        </authorList>
    </citation>
    <scope>NUCLEOTIDE SEQUENCE [LARGE SCALE GENOMIC DNA]</scope>
    <source>
        <strain evidence="2">HyVt-345</strain>
    </source>
</reference>
<feature type="transmembrane region" description="Helical" evidence="1">
    <location>
        <begin position="105"/>
        <end position="124"/>
    </location>
</feature>
<sequence length="198" mass="22463">MEDFWFYIQLGLDHVLDINAYDHVLFLIALALPFTFKSWRTVVFLATLFTIAHCLSLILSSYNVLSVDVALIEFFIPITIVVTAVFNMLYAKLGSNEKNIWPHSVATVIFGLIHGFGFSTYFKMLMAEEHNKLCPLMGFALGIEISQVIIVLSVLILSFFLTSFTKLKHISLVFLLSVLIILLTIPLLIETFPYGTQY</sequence>
<organism evidence="2">
    <name type="scientific">Pricia antarctica</name>
    <dbReference type="NCBI Taxonomy" id="641691"/>
    <lineage>
        <taxon>Bacteria</taxon>
        <taxon>Pseudomonadati</taxon>
        <taxon>Bacteroidota</taxon>
        <taxon>Flavobacteriia</taxon>
        <taxon>Flavobacteriales</taxon>
        <taxon>Flavobacteriaceae</taxon>
        <taxon>Pricia</taxon>
    </lineage>
</organism>
<keyword evidence="1" id="KW-1133">Transmembrane helix</keyword>